<protein>
    <submittedName>
        <fullName evidence="1">Uncharacterized protein</fullName>
    </submittedName>
</protein>
<dbReference type="InParanoid" id="E9HF07"/>
<proteinExistence type="predicted"/>
<organism evidence="1 2">
    <name type="scientific">Daphnia pulex</name>
    <name type="common">Water flea</name>
    <dbReference type="NCBI Taxonomy" id="6669"/>
    <lineage>
        <taxon>Eukaryota</taxon>
        <taxon>Metazoa</taxon>
        <taxon>Ecdysozoa</taxon>
        <taxon>Arthropoda</taxon>
        <taxon>Crustacea</taxon>
        <taxon>Branchiopoda</taxon>
        <taxon>Diplostraca</taxon>
        <taxon>Cladocera</taxon>
        <taxon>Anomopoda</taxon>
        <taxon>Daphniidae</taxon>
        <taxon>Daphnia</taxon>
    </lineage>
</organism>
<gene>
    <name evidence="1" type="ORF">DAPPUDRAFT_113434</name>
</gene>
<dbReference type="KEGG" id="dpx:DAPPUDRAFT_113434"/>
<reference evidence="1 2" key="1">
    <citation type="journal article" date="2011" name="Science">
        <title>The ecoresponsive genome of Daphnia pulex.</title>
        <authorList>
            <person name="Colbourne J.K."/>
            <person name="Pfrender M.E."/>
            <person name="Gilbert D."/>
            <person name="Thomas W.K."/>
            <person name="Tucker A."/>
            <person name="Oakley T.H."/>
            <person name="Tokishita S."/>
            <person name="Aerts A."/>
            <person name="Arnold G.J."/>
            <person name="Basu M.K."/>
            <person name="Bauer D.J."/>
            <person name="Caceres C.E."/>
            <person name="Carmel L."/>
            <person name="Casola C."/>
            <person name="Choi J.H."/>
            <person name="Detter J.C."/>
            <person name="Dong Q."/>
            <person name="Dusheyko S."/>
            <person name="Eads B.D."/>
            <person name="Frohlich T."/>
            <person name="Geiler-Samerotte K.A."/>
            <person name="Gerlach D."/>
            <person name="Hatcher P."/>
            <person name="Jogdeo S."/>
            <person name="Krijgsveld J."/>
            <person name="Kriventseva E.V."/>
            <person name="Kultz D."/>
            <person name="Laforsch C."/>
            <person name="Lindquist E."/>
            <person name="Lopez J."/>
            <person name="Manak J.R."/>
            <person name="Muller J."/>
            <person name="Pangilinan J."/>
            <person name="Patwardhan R.P."/>
            <person name="Pitluck S."/>
            <person name="Pritham E.J."/>
            <person name="Rechtsteiner A."/>
            <person name="Rho M."/>
            <person name="Rogozin I.B."/>
            <person name="Sakarya O."/>
            <person name="Salamov A."/>
            <person name="Schaack S."/>
            <person name="Shapiro H."/>
            <person name="Shiga Y."/>
            <person name="Skalitzky C."/>
            <person name="Smith Z."/>
            <person name="Souvorov A."/>
            <person name="Sung W."/>
            <person name="Tang Z."/>
            <person name="Tsuchiya D."/>
            <person name="Tu H."/>
            <person name="Vos H."/>
            <person name="Wang M."/>
            <person name="Wolf Y.I."/>
            <person name="Yamagata H."/>
            <person name="Yamada T."/>
            <person name="Ye Y."/>
            <person name="Shaw J.R."/>
            <person name="Andrews J."/>
            <person name="Crease T.J."/>
            <person name="Tang H."/>
            <person name="Lucas S.M."/>
            <person name="Robertson H.M."/>
            <person name="Bork P."/>
            <person name="Koonin E.V."/>
            <person name="Zdobnov E.M."/>
            <person name="Grigoriev I.V."/>
            <person name="Lynch M."/>
            <person name="Boore J.L."/>
        </authorList>
    </citation>
    <scope>NUCLEOTIDE SEQUENCE [LARGE SCALE GENOMIC DNA]</scope>
</reference>
<keyword evidence="2" id="KW-1185">Reference proteome</keyword>
<accession>E9HF07</accession>
<sequence length="173" mass="19229">MICTSPLTGELKKRALQRVLETAPEVKLRPEFGKSKLNLLSLLLRFFVRREESLPSVLDVLGYVQLGSVGGFIRAQRTIKTKDGVTYIGVYGQESLMTQETPNFSPNNSNTLIFHDLSATSKGLHFARKHGLGIRLGIDSIFPENNQETSACALFRQKILSALALRAPQKEVE</sequence>
<dbReference type="HOGENOM" id="CLU_1549179_0_0_1"/>
<dbReference type="EMBL" id="GL732632">
    <property type="protein sequence ID" value="EFX69687.1"/>
    <property type="molecule type" value="Genomic_DNA"/>
</dbReference>
<dbReference type="AlphaFoldDB" id="E9HF07"/>
<name>E9HF07_DAPPU</name>
<evidence type="ECO:0000313" key="1">
    <source>
        <dbReference type="EMBL" id="EFX69687.1"/>
    </source>
</evidence>
<dbReference type="Proteomes" id="UP000000305">
    <property type="component" value="Unassembled WGS sequence"/>
</dbReference>
<evidence type="ECO:0000313" key="2">
    <source>
        <dbReference type="Proteomes" id="UP000000305"/>
    </source>
</evidence>